<accession>A0A543I354</accession>
<organism evidence="1 2">
    <name type="scientific">Humibacillus xanthopallidus</name>
    <dbReference type="NCBI Taxonomy" id="412689"/>
    <lineage>
        <taxon>Bacteria</taxon>
        <taxon>Bacillati</taxon>
        <taxon>Actinomycetota</taxon>
        <taxon>Actinomycetes</taxon>
        <taxon>Micrococcales</taxon>
        <taxon>Intrasporangiaceae</taxon>
        <taxon>Humibacillus</taxon>
    </lineage>
</organism>
<reference evidence="1 2" key="1">
    <citation type="submission" date="2019-06" db="EMBL/GenBank/DDBJ databases">
        <title>Genome sequencing of plant associated microbes to promote plant fitness in Sorghum bicolor and Oryza sativa.</title>
        <authorList>
            <person name="Coleman-Derr D."/>
        </authorList>
    </citation>
    <scope>NUCLEOTIDE SEQUENCE [LARGE SCALE GENOMIC DNA]</scope>
    <source>
        <strain evidence="1 2">KV-663</strain>
    </source>
</reference>
<name>A0A543I354_9MICO</name>
<dbReference type="AlphaFoldDB" id="A0A543I354"/>
<proteinExistence type="predicted"/>
<sequence>MSHELSSPAEARPVVLHAARRPRFVSVVAALSVALATALTTATTSQATVQADPVRGASTPIPWSDLKDPAAVRAPGVVVDTMIPDVLGSGTPGVRVGGTYYKAPYTGVDNSRPSYRQARWQVVVLSQQNLKLRWNRTYTDGGIEIDSTSTKGRAGALDKDLTALQNDPVPSLVIVTSHDTPGWVGFDPSASAVTPVLKAMGLTLSPAAAQRPGATGGFSAVVKVNGRQFTPQYKWSSISHGGRMSGLLVYDQFLNYRYVSNERPTIDTRSIETCNVAATDCRVGITVGSPRGPGAEDLQTVQTNGGAGFMVRVYDKLTLKVIDARSFSTGGNGHSLDTGMDDQARQMTVYLRSLASSTGNLAVLTSYRSPAYRNIVMSHGVTQQTMRQLSEAVATVGGSRDTFNRTVGVAGQDYTLVGWADPTLGAAMEGAGSEAAGPNARLRAVLRRDQHSLFRPVNGSAELPVEDDLATVAWSTPTGTWPALNGNVIAYLRGRQEVQDTNHSLSADPRRQYWSDVSLKSGAARDGSAMTALAAAVASVPPPAPSPRLRFTTEEFRQTQKQLHDEMVLVGHVRSNLDSLALPLDAVKGDYQNRINAIVDEIYSDAKEQKEAEFDWEGLFKALVGITAALGPGALVKAFSVSANVAEKLAHALHATAGLIEASAWGAAHSKDGPPAYDTFSLKRDEIAEHIGRRTDAAIANLTIMGDLVVADWSKLQRVGNWCFTTARPEGVCGASDERWSKLATAALKRANDRAVWTQASPLAYAAYDLGETYYPTTNPDDFTNYYYCGAFYTFNDAPEDAVAVLRRGRYLPLDGSTLDARVSLRQPDPRTQAWTLWPTSQVYVMGLKEPNSPQWSGHAYPPAEVMERMFDPVQVDGDPDQGGLGMSKTQFIPSLPHNYTILCQWKGQTDATIPMAPASPPGVP</sequence>
<dbReference type="RefSeq" id="WP_141842585.1">
    <property type="nucleotide sequence ID" value="NZ_VFPM01000001.1"/>
</dbReference>
<protein>
    <submittedName>
        <fullName evidence="1">Uncharacterized protein</fullName>
    </submittedName>
</protein>
<comment type="caution">
    <text evidence="1">The sequence shown here is derived from an EMBL/GenBank/DDBJ whole genome shotgun (WGS) entry which is preliminary data.</text>
</comment>
<evidence type="ECO:0000313" key="1">
    <source>
        <dbReference type="EMBL" id="TQM65026.1"/>
    </source>
</evidence>
<keyword evidence="2" id="KW-1185">Reference proteome</keyword>
<dbReference type="Proteomes" id="UP000316747">
    <property type="component" value="Unassembled WGS sequence"/>
</dbReference>
<dbReference type="OrthoDB" id="9856321at2"/>
<evidence type="ECO:0000313" key="2">
    <source>
        <dbReference type="Proteomes" id="UP000316747"/>
    </source>
</evidence>
<gene>
    <name evidence="1" type="ORF">FBY41_1408</name>
</gene>
<dbReference type="EMBL" id="VFPM01000001">
    <property type="protein sequence ID" value="TQM65026.1"/>
    <property type="molecule type" value="Genomic_DNA"/>
</dbReference>